<evidence type="ECO:0000313" key="2">
    <source>
        <dbReference type="Proteomes" id="UP001178281"/>
    </source>
</evidence>
<comment type="caution">
    <text evidence="1">The sequence shown here is derived from an EMBL/GenBank/DDBJ whole genome shotgun (WGS) entry which is preliminary data.</text>
</comment>
<dbReference type="Proteomes" id="UP001178281">
    <property type="component" value="Unassembled WGS sequence"/>
</dbReference>
<evidence type="ECO:0000313" key="1">
    <source>
        <dbReference type="EMBL" id="MDP0399784.1"/>
    </source>
</evidence>
<protein>
    <submittedName>
        <fullName evidence="1">Uncharacterized protein</fullName>
    </submittedName>
</protein>
<proteinExistence type="predicted"/>
<organism evidence="1 2">
    <name type="scientific">Tsukamurella strandjordii</name>
    <dbReference type="NCBI Taxonomy" id="147577"/>
    <lineage>
        <taxon>Bacteria</taxon>
        <taxon>Bacillati</taxon>
        <taxon>Actinomycetota</taxon>
        <taxon>Actinomycetes</taxon>
        <taxon>Mycobacteriales</taxon>
        <taxon>Tsukamurellaceae</taxon>
        <taxon>Tsukamurella</taxon>
    </lineage>
</organism>
<accession>A0AA90NS34</accession>
<name>A0AA90NS34_9ACTN</name>
<reference evidence="1" key="1">
    <citation type="submission" date="2023-08" db="EMBL/GenBank/DDBJ databases">
        <title>The draft genome of Tsukamurella strandjordii strain 050030.</title>
        <authorList>
            <person name="Zhao F."/>
            <person name="Feng Y."/>
            <person name="Zong Z."/>
        </authorList>
    </citation>
    <scope>NUCLEOTIDE SEQUENCE</scope>
    <source>
        <strain evidence="1">050030</strain>
    </source>
</reference>
<keyword evidence="2" id="KW-1185">Reference proteome</keyword>
<dbReference type="AlphaFoldDB" id="A0AA90NS34"/>
<sequence length="59" mass="6494">MGQLAQLPDDRGDSGRARIRIDRASKQLGHSGVAVTERHYIERAKVAPDNRGALDQLAR</sequence>
<dbReference type="RefSeq" id="WP_305112325.1">
    <property type="nucleotide sequence ID" value="NZ_JAUTIX010000007.1"/>
</dbReference>
<gene>
    <name evidence="1" type="ORF">Q7X28_17835</name>
</gene>
<dbReference type="EMBL" id="JAUTIX010000007">
    <property type="protein sequence ID" value="MDP0399784.1"/>
    <property type="molecule type" value="Genomic_DNA"/>
</dbReference>